<gene>
    <name evidence="1" type="ORF">AC631_03656</name>
</gene>
<keyword evidence="2" id="KW-1185">Reference proteome</keyword>
<dbReference type="OrthoDB" id="4083059at2759"/>
<organism evidence="1 2">
    <name type="scientific">Debaryomyces fabryi</name>
    <dbReference type="NCBI Taxonomy" id="58627"/>
    <lineage>
        <taxon>Eukaryota</taxon>
        <taxon>Fungi</taxon>
        <taxon>Dikarya</taxon>
        <taxon>Ascomycota</taxon>
        <taxon>Saccharomycotina</taxon>
        <taxon>Pichiomycetes</taxon>
        <taxon>Debaryomycetaceae</taxon>
        <taxon>Debaryomyces</taxon>
    </lineage>
</organism>
<accession>A0A0V1PWP4</accession>
<dbReference type="RefSeq" id="XP_015466713.1">
    <property type="nucleotide sequence ID" value="XM_015612485.1"/>
</dbReference>
<evidence type="ECO:0000313" key="2">
    <source>
        <dbReference type="Proteomes" id="UP000054251"/>
    </source>
</evidence>
<sequence>MTDWGITIEDGISVAVLEILDLEIFQRDQIILGVNIQNSLQLIYYDKAYLNLCGKNRQRTPNEEDGVKQIILQCYDDVISI</sequence>
<protein>
    <submittedName>
        <fullName evidence="1">Uncharacterized protein</fullName>
    </submittedName>
</protein>
<proteinExistence type="predicted"/>
<dbReference type="Proteomes" id="UP000054251">
    <property type="component" value="Unassembled WGS sequence"/>
</dbReference>
<name>A0A0V1PWP4_9ASCO</name>
<reference evidence="1 2" key="1">
    <citation type="submission" date="2015-11" db="EMBL/GenBank/DDBJ databases">
        <title>The genome of Debaryomyces fabryi.</title>
        <authorList>
            <person name="Tafer H."/>
            <person name="Lopandic K."/>
        </authorList>
    </citation>
    <scope>NUCLEOTIDE SEQUENCE [LARGE SCALE GENOMIC DNA]</scope>
    <source>
        <strain evidence="1 2">CBS 789</strain>
    </source>
</reference>
<dbReference type="GeneID" id="26840665"/>
<dbReference type="AlphaFoldDB" id="A0A0V1PWP4"/>
<evidence type="ECO:0000313" key="1">
    <source>
        <dbReference type="EMBL" id="KSA00611.1"/>
    </source>
</evidence>
<comment type="caution">
    <text evidence="1">The sequence shown here is derived from an EMBL/GenBank/DDBJ whole genome shotgun (WGS) entry which is preliminary data.</text>
</comment>
<dbReference type="EMBL" id="LMYN01000081">
    <property type="protein sequence ID" value="KSA00611.1"/>
    <property type="molecule type" value="Genomic_DNA"/>
</dbReference>